<dbReference type="Pfam" id="PF15879">
    <property type="entry name" value="MWFE"/>
    <property type="match status" value="1"/>
</dbReference>
<keyword evidence="9" id="KW-0249">Electron transport</keyword>
<keyword evidence="8" id="KW-0999">Mitochondrion inner membrane</keyword>
<evidence type="ECO:0000256" key="10">
    <source>
        <dbReference type="ARBA" id="ARBA00022989"/>
    </source>
</evidence>
<evidence type="ECO:0000256" key="5">
    <source>
        <dbReference type="ARBA" id="ARBA00022448"/>
    </source>
</evidence>
<comment type="similarity">
    <text evidence="3">Belongs to the complex I NDUFA1 subunit family.</text>
</comment>
<keyword evidence="12 13" id="KW-0472">Membrane</keyword>
<comment type="subcellular location">
    <subcellularLocation>
        <location evidence="2">Mitochondrion inner membrane</location>
        <topology evidence="2">Single-pass membrane protein</topology>
        <orientation evidence="2">Matrix side</orientation>
    </subcellularLocation>
</comment>
<dbReference type="PANTHER" id="PTHR17098:SF2">
    <property type="entry name" value="NADH DEHYDROGENASE [UBIQUINONE] 1 ALPHA SUBCOMPLEX SUBUNIT 1"/>
    <property type="match status" value="1"/>
</dbReference>
<dbReference type="PANTHER" id="PTHR17098">
    <property type="entry name" value="NADH-UBIQUINONE OXIDOREDUCTASE MWFE SUBUNIT"/>
    <property type="match status" value="1"/>
</dbReference>
<sequence>MPVPWEAILPFGLVTVMFAATGNLLNVIRSGREDWKPIRYNLDRWDRIMMERDRRLTGSARGQRTDPIAPEDFATNSVWSTERIRK</sequence>
<keyword evidence="7 13" id="KW-0812">Transmembrane</keyword>
<protein>
    <recommendedName>
        <fullName evidence="4">NADH dehydrogenase [ubiquinone] 1 alpha subcomplex subunit 1</fullName>
    </recommendedName>
</protein>
<evidence type="ECO:0000256" key="7">
    <source>
        <dbReference type="ARBA" id="ARBA00022692"/>
    </source>
</evidence>
<evidence type="ECO:0000256" key="9">
    <source>
        <dbReference type="ARBA" id="ARBA00022982"/>
    </source>
</evidence>
<keyword evidence="15" id="KW-1185">Reference proteome</keyword>
<evidence type="ECO:0000256" key="2">
    <source>
        <dbReference type="ARBA" id="ARBA00004298"/>
    </source>
</evidence>
<evidence type="ECO:0000256" key="13">
    <source>
        <dbReference type="SAM" id="Phobius"/>
    </source>
</evidence>
<evidence type="ECO:0000256" key="1">
    <source>
        <dbReference type="ARBA" id="ARBA00003195"/>
    </source>
</evidence>
<dbReference type="AlphaFoldDB" id="A0AAD3TYD7"/>
<comment type="function">
    <text evidence="1">Accessory subunit of the mitochondrial membrane respiratory chain NADH dehydrogenase (Complex I), that is believed not to be involved in catalysis. Complex I functions in the transfer of electrons from NADH to the respiratory chain. The immediate electron acceptor for the enzyme is believed to be ubiquinone.</text>
</comment>
<comment type="caution">
    <text evidence="14">The sequence shown here is derived from an EMBL/GenBank/DDBJ whole genome shotgun (WGS) entry which is preliminary data.</text>
</comment>
<reference evidence="14" key="1">
    <citation type="journal article" date="2023" name="BMC Genomics">
        <title>Chromosome-level genome assemblies of Cutaneotrichosporon spp. (Trichosporonales, Basidiomycota) reveal imbalanced evolution between nucleotide sequences and chromosome synteny.</title>
        <authorList>
            <person name="Kobayashi Y."/>
            <person name="Kayamori A."/>
            <person name="Aoki K."/>
            <person name="Shiwa Y."/>
            <person name="Matsutani M."/>
            <person name="Fujita N."/>
            <person name="Sugita T."/>
            <person name="Iwasaki W."/>
            <person name="Tanaka N."/>
            <person name="Takashima M."/>
        </authorList>
    </citation>
    <scope>NUCLEOTIDE SEQUENCE</scope>
    <source>
        <strain evidence="14">HIS016</strain>
    </source>
</reference>
<evidence type="ECO:0000256" key="11">
    <source>
        <dbReference type="ARBA" id="ARBA00023128"/>
    </source>
</evidence>
<dbReference type="GO" id="GO:0005743">
    <property type="term" value="C:mitochondrial inner membrane"/>
    <property type="evidence" value="ECO:0007669"/>
    <property type="project" value="UniProtKB-SubCell"/>
</dbReference>
<accession>A0AAD3TYD7</accession>
<gene>
    <name evidence="14" type="ORF">CspeluHIS016_0601770</name>
</gene>
<dbReference type="InterPro" id="IPR017384">
    <property type="entry name" value="NADH_Ub_cplx-1_asu_su-1"/>
</dbReference>
<feature type="transmembrane region" description="Helical" evidence="13">
    <location>
        <begin position="7"/>
        <end position="28"/>
    </location>
</feature>
<evidence type="ECO:0000256" key="6">
    <source>
        <dbReference type="ARBA" id="ARBA00022660"/>
    </source>
</evidence>
<evidence type="ECO:0000313" key="14">
    <source>
        <dbReference type="EMBL" id="GMK58735.1"/>
    </source>
</evidence>
<name>A0AAD3TYD7_9TREE</name>
<keyword evidence="10 13" id="KW-1133">Transmembrane helix</keyword>
<reference evidence="14" key="2">
    <citation type="submission" date="2023-06" db="EMBL/GenBank/DDBJ databases">
        <authorList>
            <person name="Kobayashi Y."/>
            <person name="Kayamori A."/>
            <person name="Aoki K."/>
            <person name="Shiwa Y."/>
            <person name="Fujita N."/>
            <person name="Sugita T."/>
            <person name="Iwasaki W."/>
            <person name="Tanaka N."/>
            <person name="Takashima M."/>
        </authorList>
    </citation>
    <scope>NUCLEOTIDE SEQUENCE</scope>
    <source>
        <strain evidence="14">HIS016</strain>
    </source>
</reference>
<evidence type="ECO:0000256" key="3">
    <source>
        <dbReference type="ARBA" id="ARBA00009960"/>
    </source>
</evidence>
<dbReference type="EMBL" id="BTCM01000006">
    <property type="protein sequence ID" value="GMK58735.1"/>
    <property type="molecule type" value="Genomic_DNA"/>
</dbReference>
<dbReference type="Proteomes" id="UP001222932">
    <property type="component" value="Unassembled WGS sequence"/>
</dbReference>
<keyword evidence="11" id="KW-0496">Mitochondrion</keyword>
<evidence type="ECO:0000256" key="4">
    <source>
        <dbReference type="ARBA" id="ARBA00016392"/>
    </source>
</evidence>
<proteinExistence type="inferred from homology"/>
<keyword evidence="5" id="KW-0813">Transport</keyword>
<organism evidence="14 15">
    <name type="scientific">Cutaneotrichosporon spelunceum</name>
    <dbReference type="NCBI Taxonomy" id="1672016"/>
    <lineage>
        <taxon>Eukaryota</taxon>
        <taxon>Fungi</taxon>
        <taxon>Dikarya</taxon>
        <taxon>Basidiomycota</taxon>
        <taxon>Agaricomycotina</taxon>
        <taxon>Tremellomycetes</taxon>
        <taxon>Trichosporonales</taxon>
        <taxon>Trichosporonaceae</taxon>
        <taxon>Cutaneotrichosporon</taxon>
    </lineage>
</organism>
<evidence type="ECO:0000313" key="15">
    <source>
        <dbReference type="Proteomes" id="UP001222932"/>
    </source>
</evidence>
<evidence type="ECO:0000256" key="12">
    <source>
        <dbReference type="ARBA" id="ARBA00023136"/>
    </source>
</evidence>
<evidence type="ECO:0000256" key="8">
    <source>
        <dbReference type="ARBA" id="ARBA00022792"/>
    </source>
</evidence>
<keyword evidence="6" id="KW-0679">Respiratory chain</keyword>